<organism evidence="4 5">
    <name type="scientific">Azospirillum picis</name>
    <dbReference type="NCBI Taxonomy" id="488438"/>
    <lineage>
        <taxon>Bacteria</taxon>
        <taxon>Pseudomonadati</taxon>
        <taxon>Pseudomonadota</taxon>
        <taxon>Alphaproteobacteria</taxon>
        <taxon>Rhodospirillales</taxon>
        <taxon>Azospirillaceae</taxon>
        <taxon>Azospirillum</taxon>
    </lineage>
</organism>
<name>A0ABU0MGW1_9PROT</name>
<proteinExistence type="predicted"/>
<keyword evidence="1" id="KW-0677">Repeat</keyword>
<keyword evidence="2 3" id="KW-0802">TPR repeat</keyword>
<reference evidence="4 5" key="1">
    <citation type="submission" date="2023-07" db="EMBL/GenBank/DDBJ databases">
        <title>Genomic Encyclopedia of Type Strains, Phase IV (KMG-IV): sequencing the most valuable type-strain genomes for metagenomic binning, comparative biology and taxonomic classification.</title>
        <authorList>
            <person name="Goeker M."/>
        </authorList>
    </citation>
    <scope>NUCLEOTIDE SEQUENCE [LARGE SCALE GENOMIC DNA]</scope>
    <source>
        <strain evidence="4 5">DSM 19922</strain>
    </source>
</reference>
<evidence type="ECO:0000313" key="5">
    <source>
        <dbReference type="Proteomes" id="UP001244552"/>
    </source>
</evidence>
<dbReference type="Proteomes" id="UP001244552">
    <property type="component" value="Unassembled WGS sequence"/>
</dbReference>
<dbReference type="EMBL" id="JAUSVU010000004">
    <property type="protein sequence ID" value="MDQ0532675.1"/>
    <property type="molecule type" value="Genomic_DNA"/>
</dbReference>
<dbReference type="InterPro" id="IPR011990">
    <property type="entry name" value="TPR-like_helical_dom_sf"/>
</dbReference>
<evidence type="ECO:0000256" key="2">
    <source>
        <dbReference type="ARBA" id="ARBA00022803"/>
    </source>
</evidence>
<sequence length="235" mass="25058">MSCLSTDVDACLAAAYHHHQTGGFDEAEALYRGLLSRAPDTATGLHRYGLLAAQLGRLEDADRLLSWALAVVPSDPEAAVNHGKILRALRHPGKAARRFCQALALDPTLAAAQEGLGHTGRERGDPAAAATGYGRAVRCGGGSIVLQLWGTALAAAGRTEEAIEILQDVVRRDPMAISAAFLLGQLLIRIGNGAEAAACFRRVIVLRPNHDDARRCLAAVGKPPEPLERRRLRQE</sequence>
<keyword evidence="5" id="KW-1185">Reference proteome</keyword>
<protein>
    <submittedName>
        <fullName evidence="4">Tetratricopeptide (TPR) repeat protein</fullName>
    </submittedName>
</protein>
<evidence type="ECO:0000256" key="3">
    <source>
        <dbReference type="PROSITE-ProRule" id="PRU00339"/>
    </source>
</evidence>
<dbReference type="Gene3D" id="1.25.40.10">
    <property type="entry name" value="Tetratricopeptide repeat domain"/>
    <property type="match status" value="1"/>
</dbReference>
<accession>A0ABU0MGW1</accession>
<gene>
    <name evidence="4" type="ORF">QO018_001522</name>
</gene>
<comment type="caution">
    <text evidence="4">The sequence shown here is derived from an EMBL/GenBank/DDBJ whole genome shotgun (WGS) entry which is preliminary data.</text>
</comment>
<feature type="repeat" description="TPR" evidence="3">
    <location>
        <begin position="177"/>
        <end position="210"/>
    </location>
</feature>
<dbReference type="RefSeq" id="WP_209980653.1">
    <property type="nucleotide sequence ID" value="NZ_JAGINO010000004.1"/>
</dbReference>
<evidence type="ECO:0000313" key="4">
    <source>
        <dbReference type="EMBL" id="MDQ0532675.1"/>
    </source>
</evidence>
<dbReference type="PANTHER" id="PTHR45586:SF1">
    <property type="entry name" value="LIPOPOLYSACCHARIDE ASSEMBLY PROTEIN B"/>
    <property type="match status" value="1"/>
</dbReference>
<dbReference type="PANTHER" id="PTHR45586">
    <property type="entry name" value="TPR REPEAT-CONTAINING PROTEIN PA4667"/>
    <property type="match status" value="1"/>
</dbReference>
<dbReference type="InterPro" id="IPR051012">
    <property type="entry name" value="CellSynth/LPSAsmb/PSIAsmb"/>
</dbReference>
<evidence type="ECO:0000256" key="1">
    <source>
        <dbReference type="ARBA" id="ARBA00022737"/>
    </source>
</evidence>
<dbReference type="PROSITE" id="PS50005">
    <property type="entry name" value="TPR"/>
    <property type="match status" value="1"/>
</dbReference>
<dbReference type="InterPro" id="IPR019734">
    <property type="entry name" value="TPR_rpt"/>
</dbReference>
<dbReference type="Pfam" id="PF13432">
    <property type="entry name" value="TPR_16"/>
    <property type="match status" value="3"/>
</dbReference>
<dbReference type="SUPFAM" id="SSF48452">
    <property type="entry name" value="TPR-like"/>
    <property type="match status" value="1"/>
</dbReference>
<dbReference type="SMART" id="SM00028">
    <property type="entry name" value="TPR"/>
    <property type="match status" value="5"/>
</dbReference>